<evidence type="ECO:0000259" key="2">
    <source>
        <dbReference type="PROSITE" id="PS50110"/>
    </source>
</evidence>
<name>A0AB38YI16_9GAMM</name>
<reference evidence="4" key="1">
    <citation type="submission" date="2022-07" db="EMBL/GenBank/DDBJ databases">
        <title>Complete genome sequence of Salinispirillum sp. LH10-3-1 capable of multiple carbohydrate inversion isolated from a soda lake.</title>
        <authorList>
            <person name="Liu J."/>
            <person name="Zhai Y."/>
            <person name="Zhang H."/>
            <person name="Yang H."/>
            <person name="Qu J."/>
            <person name="Li J."/>
        </authorList>
    </citation>
    <scope>NUCLEOTIDE SEQUENCE</scope>
    <source>
        <strain evidence="4">LH 10-3-1</strain>
    </source>
</reference>
<keyword evidence="1" id="KW-0597">Phosphoprotein</keyword>
<protein>
    <submittedName>
        <fullName evidence="4">Response regulator</fullName>
    </submittedName>
</protein>
<dbReference type="InterPro" id="IPR052020">
    <property type="entry name" value="Cyclic_di-GMP/3'3'-cGAMP_PDE"/>
</dbReference>
<feature type="domain" description="Response regulatory" evidence="2">
    <location>
        <begin position="18"/>
        <end position="133"/>
    </location>
</feature>
<dbReference type="SUPFAM" id="SSF109604">
    <property type="entry name" value="HD-domain/PDEase-like"/>
    <property type="match status" value="1"/>
</dbReference>
<dbReference type="AlphaFoldDB" id="A0AB38YI16"/>
<dbReference type="PANTHER" id="PTHR45228:SF8">
    <property type="entry name" value="TWO-COMPONENT RESPONSE REGULATOR-RELATED"/>
    <property type="match status" value="1"/>
</dbReference>
<feature type="domain" description="HD-GYP" evidence="3">
    <location>
        <begin position="181"/>
        <end position="377"/>
    </location>
</feature>
<dbReference type="GO" id="GO:0000160">
    <property type="term" value="P:phosphorelay signal transduction system"/>
    <property type="evidence" value="ECO:0007669"/>
    <property type="project" value="InterPro"/>
</dbReference>
<accession>A0AB38YI16</accession>
<dbReference type="CDD" id="cd17569">
    <property type="entry name" value="REC_HupR-like"/>
    <property type="match status" value="1"/>
</dbReference>
<dbReference type="RefSeq" id="WP_304996210.1">
    <property type="nucleotide sequence ID" value="NZ_CP101717.1"/>
</dbReference>
<dbReference type="PANTHER" id="PTHR45228">
    <property type="entry name" value="CYCLIC DI-GMP PHOSPHODIESTERASE TM_0186-RELATED"/>
    <property type="match status" value="1"/>
</dbReference>
<dbReference type="PROSITE" id="PS50110">
    <property type="entry name" value="RESPONSE_REGULATORY"/>
    <property type="match status" value="1"/>
</dbReference>
<dbReference type="InterPro" id="IPR001789">
    <property type="entry name" value="Sig_transdc_resp-reg_receiver"/>
</dbReference>
<sequence length="444" mass="49228">MNSNNAVSVNPTDSIQSFVVCVDDEPRILRSVVRLLEPVEAEIVTFECAEQALEFMEVHNVKVVISDMRMPGMSGAEFLSRVRAMQPEAYRILITGYADLTSTIYAVNEGRIQRYISKPWSNDELLGAVQAGMAAYQETEEKNQHQQITEQQMITLERQVVLRTQQLRKTIMSLNASNARNAEASKGTLSVLLNALSVNPIADPHYLNSVASMCVLLAKKLGLTDTEVKTARLAGLLLNLGLLGVDTRLLRKKRSELTFQEQQEIRRHPQIAKTILSPAEHLNDVAHVVACQNEWFNGTGEPSELSGTEIPIETRVLVVARDLCKFVRATDSGIAEGIKNARRRLVQYMGTQYDPSVVEVVLSMNIEEFESENLSDNTFSVDRLEPGMLLTEDLYNSGGLLLLAGGAILTREAIKKLIDYQSAHDDTLLVKAELTPECGTLLEG</sequence>
<evidence type="ECO:0000256" key="1">
    <source>
        <dbReference type="PROSITE-ProRule" id="PRU00169"/>
    </source>
</evidence>
<dbReference type="InterPro" id="IPR037522">
    <property type="entry name" value="HD_GYP_dom"/>
</dbReference>
<dbReference type="SUPFAM" id="SSF52172">
    <property type="entry name" value="CheY-like"/>
    <property type="match status" value="1"/>
</dbReference>
<proteinExistence type="predicted"/>
<dbReference type="SMART" id="SM00448">
    <property type="entry name" value="REC"/>
    <property type="match status" value="1"/>
</dbReference>
<dbReference type="Pfam" id="PF13487">
    <property type="entry name" value="HD_5"/>
    <property type="match status" value="1"/>
</dbReference>
<dbReference type="PROSITE" id="PS51832">
    <property type="entry name" value="HD_GYP"/>
    <property type="match status" value="1"/>
</dbReference>
<dbReference type="InterPro" id="IPR011006">
    <property type="entry name" value="CheY-like_superfamily"/>
</dbReference>
<dbReference type="EMBL" id="CP101717">
    <property type="protein sequence ID" value="WLD58922.1"/>
    <property type="molecule type" value="Genomic_DNA"/>
</dbReference>
<organism evidence="4">
    <name type="scientific">Salinispirillum sp. LH 10-3-1</name>
    <dbReference type="NCBI Taxonomy" id="2952525"/>
    <lineage>
        <taxon>Bacteria</taxon>
        <taxon>Pseudomonadati</taxon>
        <taxon>Pseudomonadota</taxon>
        <taxon>Gammaproteobacteria</taxon>
        <taxon>Oceanospirillales</taxon>
        <taxon>Saccharospirillaceae</taxon>
        <taxon>Salinispirillum</taxon>
    </lineage>
</organism>
<gene>
    <name evidence="4" type="ORF">NFC81_03815</name>
</gene>
<dbReference type="Gene3D" id="1.10.3210.10">
    <property type="entry name" value="Hypothetical protein af1432"/>
    <property type="match status" value="1"/>
</dbReference>
<dbReference type="Gene3D" id="3.40.50.2300">
    <property type="match status" value="1"/>
</dbReference>
<feature type="modified residue" description="4-aspartylphosphate" evidence="1">
    <location>
        <position position="67"/>
    </location>
</feature>
<evidence type="ECO:0000313" key="4">
    <source>
        <dbReference type="EMBL" id="WLD58922.1"/>
    </source>
</evidence>
<evidence type="ECO:0000259" key="3">
    <source>
        <dbReference type="PROSITE" id="PS51832"/>
    </source>
</evidence>
<dbReference type="Pfam" id="PF00072">
    <property type="entry name" value="Response_reg"/>
    <property type="match status" value="1"/>
</dbReference>